<dbReference type="SUPFAM" id="SSF53756">
    <property type="entry name" value="UDP-Glycosyltransferase/glycogen phosphorylase"/>
    <property type="match status" value="1"/>
</dbReference>
<dbReference type="InterPro" id="IPR051199">
    <property type="entry name" value="LPS_LOS_Heptosyltrfase"/>
</dbReference>
<evidence type="ECO:0000313" key="3">
    <source>
        <dbReference type="EMBL" id="MCS0633661.1"/>
    </source>
</evidence>
<dbReference type="CDD" id="cd03789">
    <property type="entry name" value="GT9_LPS_heptosyltransferase"/>
    <property type="match status" value="1"/>
</dbReference>
<comment type="caution">
    <text evidence="3">The sequence shown here is derived from an EMBL/GenBank/DDBJ whole genome shotgun (WGS) entry which is preliminary data.</text>
</comment>
<dbReference type="Proteomes" id="UP001165263">
    <property type="component" value="Unassembled WGS sequence"/>
</dbReference>
<dbReference type="Pfam" id="PF01075">
    <property type="entry name" value="Glyco_transf_9"/>
    <property type="match status" value="1"/>
</dbReference>
<dbReference type="Gene3D" id="3.40.50.2000">
    <property type="entry name" value="Glycogen Phosphorylase B"/>
    <property type="match status" value="2"/>
</dbReference>
<evidence type="ECO:0000313" key="4">
    <source>
        <dbReference type="Proteomes" id="UP001165263"/>
    </source>
</evidence>
<dbReference type="RefSeq" id="WP_259452619.1">
    <property type="nucleotide sequence ID" value="NZ_CP119520.1"/>
</dbReference>
<dbReference type="InterPro" id="IPR002201">
    <property type="entry name" value="Glyco_trans_9"/>
</dbReference>
<organism evidence="3 4">
    <name type="scientific">Telluria mixta</name>
    <dbReference type="NCBI Taxonomy" id="34071"/>
    <lineage>
        <taxon>Bacteria</taxon>
        <taxon>Pseudomonadati</taxon>
        <taxon>Pseudomonadota</taxon>
        <taxon>Betaproteobacteria</taxon>
        <taxon>Burkholderiales</taxon>
        <taxon>Oxalobacteraceae</taxon>
        <taxon>Telluria group</taxon>
        <taxon>Telluria</taxon>
    </lineage>
</organism>
<sequence length="364" mass="38832">MSHTTSRTMRPIHDRLHNVRRIVVLRPSAVGDFVFALPALHALKQAYPGAELVLAGKAWHRVFLQGRPGPVDRVVEVPPVQGVGAPGTAAAEVRHFVDAMRAERFDLALQMFGGGRHSNPFLLRFGARLTAGSCAPGVPLLDRWVPYREPSPRRLALLEIAGLAGAEMRLPLDAQPELALTEADGHEAAEVVPVLAGERLIVLQPGSTDPRRRWPVQSFAALGDRLAQDGACVAVNGSSDEVDLVHEVVGCMHAPAIALAGRLSLGGLCGLLARAALLVSNDTGPLHLGLALGVPSVGIFWLTNLIEGMPLRPSTLHAALSVRTRCPICDEDNLRTRCPHDVSFVADVGIDEVEALAHAALAHQ</sequence>
<reference evidence="3" key="1">
    <citation type="submission" date="2022-08" db="EMBL/GenBank/DDBJ databases">
        <title>Reclassification of Massilia species as members of the genera Telluria, Duganella, Pseudoduganella, Mokoshia gen. nov. and Zemynaea gen. nov. using orthogonal and non-orthogonal genome-based approaches.</title>
        <authorList>
            <person name="Bowman J.P."/>
        </authorList>
    </citation>
    <scope>NUCLEOTIDE SEQUENCE</scope>
    <source>
        <strain evidence="3">LMG 11547</strain>
    </source>
</reference>
<name>A0ABT2CA29_9BURK</name>
<dbReference type="PANTHER" id="PTHR30160:SF1">
    <property type="entry name" value="LIPOPOLYSACCHARIDE 1,2-N-ACETYLGLUCOSAMINETRANSFERASE-RELATED"/>
    <property type="match status" value="1"/>
</dbReference>
<gene>
    <name evidence="3" type="ORF">NX786_30415</name>
</gene>
<evidence type="ECO:0000256" key="2">
    <source>
        <dbReference type="ARBA" id="ARBA00022679"/>
    </source>
</evidence>
<proteinExistence type="predicted"/>
<dbReference type="PANTHER" id="PTHR30160">
    <property type="entry name" value="TETRAACYLDISACCHARIDE 4'-KINASE-RELATED"/>
    <property type="match status" value="1"/>
</dbReference>
<protein>
    <submittedName>
        <fullName evidence="3">Glycosyltransferase family 9 protein</fullName>
    </submittedName>
</protein>
<keyword evidence="2" id="KW-0808">Transferase</keyword>
<accession>A0ABT2CA29</accession>
<keyword evidence="4" id="KW-1185">Reference proteome</keyword>
<dbReference type="EMBL" id="JANUHC010000016">
    <property type="protein sequence ID" value="MCS0633661.1"/>
    <property type="molecule type" value="Genomic_DNA"/>
</dbReference>
<evidence type="ECO:0000256" key="1">
    <source>
        <dbReference type="ARBA" id="ARBA00022676"/>
    </source>
</evidence>
<keyword evidence="1" id="KW-0328">Glycosyltransferase</keyword>